<dbReference type="PANTHER" id="PTHR40266:SF2">
    <property type="entry name" value="TOXIN HIGB-1"/>
    <property type="match status" value="1"/>
</dbReference>
<dbReference type="InterPro" id="IPR035093">
    <property type="entry name" value="RelE/ParE_toxin_dom_sf"/>
</dbReference>
<gene>
    <name evidence="2" type="ORF">E2F43_03170</name>
</gene>
<protein>
    <submittedName>
        <fullName evidence="2">Plasmid maintenance system killer protein</fullName>
    </submittedName>
</protein>
<reference evidence="2 3" key="1">
    <citation type="submission" date="2019-03" db="EMBL/GenBank/DDBJ databases">
        <title>Seongchinamella monodicae gen. nov., sp. nov., a novel member of the Gammaproteobacteria isolated from a tidal mudflat of beach.</title>
        <authorList>
            <person name="Yang H.G."/>
            <person name="Kang J.W."/>
            <person name="Lee S.D."/>
        </authorList>
    </citation>
    <scope>NUCLEOTIDE SEQUENCE [LARGE SCALE GENOMIC DNA]</scope>
    <source>
        <strain evidence="2 3">GH4-78</strain>
    </source>
</reference>
<organism evidence="2 3">
    <name type="scientific">Seongchinamella unica</name>
    <dbReference type="NCBI Taxonomy" id="2547392"/>
    <lineage>
        <taxon>Bacteria</taxon>
        <taxon>Pseudomonadati</taxon>
        <taxon>Pseudomonadota</taxon>
        <taxon>Gammaproteobacteria</taxon>
        <taxon>Cellvibrionales</taxon>
        <taxon>Halieaceae</taxon>
        <taxon>Seongchinamella</taxon>
    </lineage>
</organism>
<accession>A0A4R5LUZ4</accession>
<keyword evidence="3" id="KW-1185">Reference proteome</keyword>
<evidence type="ECO:0000313" key="3">
    <source>
        <dbReference type="Proteomes" id="UP000295554"/>
    </source>
</evidence>
<dbReference type="AlphaFoldDB" id="A0A4R5LUZ4"/>
<evidence type="ECO:0000256" key="1">
    <source>
        <dbReference type="SAM" id="MobiDB-lite"/>
    </source>
</evidence>
<dbReference type="Gene3D" id="3.30.2310.20">
    <property type="entry name" value="RelE-like"/>
    <property type="match status" value="1"/>
</dbReference>
<sequence>MITSFKNSATEDIFNGRKTNAARRTLPRALWSLAVRKLDQLDSAESLDDLRVPPGNRLKPLKGRRAGQHSIRINSQYRLCFRWTETGPQEVEITDYHRG</sequence>
<evidence type="ECO:0000313" key="2">
    <source>
        <dbReference type="EMBL" id="TDG15249.1"/>
    </source>
</evidence>
<dbReference type="RefSeq" id="WP_133209462.1">
    <property type="nucleotide sequence ID" value="NZ_SMSE01000001.1"/>
</dbReference>
<dbReference type="OrthoDB" id="9801102at2"/>
<feature type="region of interest" description="Disordered" evidence="1">
    <location>
        <begin position="46"/>
        <end position="67"/>
    </location>
</feature>
<dbReference type="PANTHER" id="PTHR40266">
    <property type="entry name" value="TOXIN HIGB-1"/>
    <property type="match status" value="1"/>
</dbReference>
<name>A0A4R5LUZ4_9GAMM</name>
<dbReference type="Pfam" id="PF05015">
    <property type="entry name" value="HigB-like_toxin"/>
    <property type="match status" value="1"/>
</dbReference>
<dbReference type="EMBL" id="SMSE01000001">
    <property type="protein sequence ID" value="TDG15249.1"/>
    <property type="molecule type" value="Genomic_DNA"/>
</dbReference>
<dbReference type="Proteomes" id="UP000295554">
    <property type="component" value="Unassembled WGS sequence"/>
</dbReference>
<comment type="caution">
    <text evidence="2">The sequence shown here is derived from an EMBL/GenBank/DDBJ whole genome shotgun (WGS) entry which is preliminary data.</text>
</comment>
<proteinExistence type="predicted"/>
<dbReference type="SUPFAM" id="SSF143011">
    <property type="entry name" value="RelE-like"/>
    <property type="match status" value="1"/>
</dbReference>
<dbReference type="InterPro" id="IPR007711">
    <property type="entry name" value="HigB-1"/>
</dbReference>